<dbReference type="EC" id="2.1.3.3" evidence="2"/>
<name>A0A5J4R4F5_9EUKA</name>
<feature type="domain" description="Aspartate/ornithine carbamoyltransferase carbamoyl-P binding" evidence="4">
    <location>
        <begin position="21"/>
        <end position="122"/>
    </location>
</feature>
<proteinExistence type="inferred from homology"/>
<dbReference type="AlphaFoldDB" id="A0A5J4R4F5"/>
<sequence>MCLTFRWWNCSFKFSRQFNSFSFAFASTLLGLETADLDEGKSQIAHGETVRETANMVSFLTEVIGIRDDKWIGQGHNYMVEVGQAVNDGYKNGILPRRPVVINLQCDEDHPTQALADLVHLTQHFGGLDKLKGKKLAMTWAYSPSYGKPLSVPQGIIALLTRFGVDVALAHPKGYELLPEILEEAKK</sequence>
<gene>
    <name evidence="5" type="ORF">EZS28_053817</name>
</gene>
<keyword evidence="3" id="KW-0808">Transferase</keyword>
<dbReference type="Pfam" id="PF02729">
    <property type="entry name" value="OTCace_N"/>
    <property type="match status" value="1"/>
</dbReference>
<evidence type="ECO:0000313" key="6">
    <source>
        <dbReference type="Proteomes" id="UP000324800"/>
    </source>
</evidence>
<evidence type="ECO:0000313" key="5">
    <source>
        <dbReference type="EMBL" id="KAA6327493.1"/>
    </source>
</evidence>
<reference evidence="5 6" key="1">
    <citation type="submission" date="2019-03" db="EMBL/GenBank/DDBJ databases">
        <title>Single cell metagenomics reveals metabolic interactions within the superorganism composed of flagellate Streblomastix strix and complex community of Bacteroidetes bacteria on its surface.</title>
        <authorList>
            <person name="Treitli S.C."/>
            <person name="Kolisko M."/>
            <person name="Husnik F."/>
            <person name="Keeling P."/>
            <person name="Hampl V."/>
        </authorList>
    </citation>
    <scope>NUCLEOTIDE SEQUENCE [LARGE SCALE GENOMIC DNA]</scope>
    <source>
        <strain evidence="5">ST1C</strain>
    </source>
</reference>
<evidence type="ECO:0000256" key="2">
    <source>
        <dbReference type="ARBA" id="ARBA00013007"/>
    </source>
</evidence>
<dbReference type="GO" id="GO:0019240">
    <property type="term" value="P:citrulline biosynthetic process"/>
    <property type="evidence" value="ECO:0007669"/>
    <property type="project" value="TreeGrafter"/>
</dbReference>
<comment type="similarity">
    <text evidence="1">Belongs to the aspartate/ornithine carbamoyltransferase superfamily. OTCase family.</text>
</comment>
<organism evidence="5 6">
    <name type="scientific">Streblomastix strix</name>
    <dbReference type="NCBI Taxonomy" id="222440"/>
    <lineage>
        <taxon>Eukaryota</taxon>
        <taxon>Metamonada</taxon>
        <taxon>Preaxostyla</taxon>
        <taxon>Oxymonadida</taxon>
        <taxon>Streblomastigidae</taxon>
        <taxon>Streblomastix</taxon>
    </lineage>
</organism>
<dbReference type="GO" id="GO:0042450">
    <property type="term" value="P:L-arginine biosynthetic process via ornithine"/>
    <property type="evidence" value="ECO:0007669"/>
    <property type="project" value="TreeGrafter"/>
</dbReference>
<dbReference type="GO" id="GO:0004585">
    <property type="term" value="F:ornithine carbamoyltransferase activity"/>
    <property type="evidence" value="ECO:0007669"/>
    <property type="project" value="UniProtKB-EC"/>
</dbReference>
<dbReference type="Gene3D" id="3.40.50.1370">
    <property type="entry name" value="Aspartate/ornithine carbamoyltransferase"/>
    <property type="match status" value="2"/>
</dbReference>
<evidence type="ECO:0000256" key="3">
    <source>
        <dbReference type="ARBA" id="ARBA00022679"/>
    </source>
</evidence>
<accession>A0A5J4R4F5</accession>
<feature type="non-terminal residue" evidence="5">
    <location>
        <position position="187"/>
    </location>
</feature>
<dbReference type="OrthoDB" id="10252326at2759"/>
<dbReference type="GO" id="GO:0016597">
    <property type="term" value="F:amino acid binding"/>
    <property type="evidence" value="ECO:0007669"/>
    <property type="project" value="InterPro"/>
</dbReference>
<evidence type="ECO:0000256" key="1">
    <source>
        <dbReference type="ARBA" id="ARBA00007805"/>
    </source>
</evidence>
<dbReference type="Proteomes" id="UP000324800">
    <property type="component" value="Unassembled WGS sequence"/>
</dbReference>
<protein>
    <recommendedName>
        <fullName evidence="2">ornithine carbamoyltransferase</fullName>
        <ecNumber evidence="2">2.1.3.3</ecNumber>
    </recommendedName>
</protein>
<dbReference type="EMBL" id="SNRW01043545">
    <property type="protein sequence ID" value="KAA6327493.1"/>
    <property type="molecule type" value="Genomic_DNA"/>
</dbReference>
<dbReference type="PANTHER" id="PTHR45753:SF3">
    <property type="entry name" value="ORNITHINE TRANSCARBAMYLASE, MITOCHONDRIAL"/>
    <property type="match status" value="1"/>
</dbReference>
<evidence type="ECO:0000259" key="4">
    <source>
        <dbReference type="Pfam" id="PF02729"/>
    </source>
</evidence>
<dbReference type="PANTHER" id="PTHR45753">
    <property type="entry name" value="ORNITHINE CARBAMOYLTRANSFERASE, MITOCHONDRIAL"/>
    <property type="match status" value="1"/>
</dbReference>
<dbReference type="InterPro" id="IPR006132">
    <property type="entry name" value="Asp/Orn_carbamoyltranf_P-bd"/>
</dbReference>
<dbReference type="SUPFAM" id="SSF53671">
    <property type="entry name" value="Aspartate/ornithine carbamoyltransferase"/>
    <property type="match status" value="1"/>
</dbReference>
<comment type="caution">
    <text evidence="5">The sequence shown here is derived from an EMBL/GenBank/DDBJ whole genome shotgun (WGS) entry which is preliminary data.</text>
</comment>
<dbReference type="InterPro" id="IPR036901">
    <property type="entry name" value="Asp/Orn_carbamoylTrfase_sf"/>
</dbReference>